<evidence type="ECO:0000313" key="2">
    <source>
        <dbReference type="EMBL" id="MFH8589150.1"/>
    </source>
</evidence>
<dbReference type="Pfam" id="PF25232">
    <property type="entry name" value="DUF7848"/>
    <property type="match status" value="1"/>
</dbReference>
<comment type="caution">
    <text evidence="2">The sequence shown here is derived from an EMBL/GenBank/DDBJ whole genome shotgun (WGS) entry which is preliminary data.</text>
</comment>
<keyword evidence="3" id="KW-1185">Reference proteome</keyword>
<evidence type="ECO:0000313" key="3">
    <source>
        <dbReference type="Proteomes" id="UP001610990"/>
    </source>
</evidence>
<dbReference type="EMBL" id="JBIRGH010000029">
    <property type="protein sequence ID" value="MFH8589150.1"/>
    <property type="molecule type" value="Genomic_DNA"/>
</dbReference>
<name>A0ABW7RS59_9ACTN</name>
<dbReference type="RefSeq" id="WP_367432295.1">
    <property type="nucleotide sequence ID" value="NZ_CP108413.1"/>
</dbReference>
<proteinExistence type="predicted"/>
<sequence length="78" mass="8773">MTRAVMRFVPYKTAQDVTAAPTYEAVCVSGDVEDCGEESGQWLTPHPVEVWMRAHRADTGHGRFRRAFVDYAEVGRAE</sequence>
<feature type="domain" description="DUF7848" evidence="1">
    <location>
        <begin position="1"/>
        <end position="71"/>
    </location>
</feature>
<organism evidence="2 3">
    <name type="scientific">Streptomyces celluloflavus</name>
    <dbReference type="NCBI Taxonomy" id="58344"/>
    <lineage>
        <taxon>Bacteria</taxon>
        <taxon>Bacillati</taxon>
        <taxon>Actinomycetota</taxon>
        <taxon>Actinomycetes</taxon>
        <taxon>Kitasatosporales</taxon>
        <taxon>Streptomycetaceae</taxon>
        <taxon>Streptomyces</taxon>
    </lineage>
</organism>
<dbReference type="Proteomes" id="UP001610990">
    <property type="component" value="Unassembled WGS sequence"/>
</dbReference>
<evidence type="ECO:0000259" key="1">
    <source>
        <dbReference type="Pfam" id="PF25232"/>
    </source>
</evidence>
<protein>
    <recommendedName>
        <fullName evidence="1">DUF7848 domain-containing protein</fullName>
    </recommendedName>
</protein>
<reference evidence="2 3" key="1">
    <citation type="submission" date="2024-10" db="EMBL/GenBank/DDBJ databases">
        <title>The Natural Products Discovery Center: Release of the First 8490 Sequenced Strains for Exploring Actinobacteria Biosynthetic Diversity.</title>
        <authorList>
            <person name="Kalkreuter E."/>
            <person name="Kautsar S.A."/>
            <person name="Yang D."/>
            <person name="Bader C.D."/>
            <person name="Teijaro C.N."/>
            <person name="Fluegel L."/>
            <person name="Davis C.M."/>
            <person name="Simpson J.R."/>
            <person name="Lauterbach L."/>
            <person name="Steele A.D."/>
            <person name="Gui C."/>
            <person name="Meng S."/>
            <person name="Li G."/>
            <person name="Viehrig K."/>
            <person name="Ye F."/>
            <person name="Su P."/>
            <person name="Kiefer A.F."/>
            <person name="Nichols A."/>
            <person name="Cepeda A.J."/>
            <person name="Yan W."/>
            <person name="Fan B."/>
            <person name="Jiang Y."/>
            <person name="Adhikari A."/>
            <person name="Zheng C.-J."/>
            <person name="Schuster L."/>
            <person name="Cowan T.M."/>
            <person name="Smanski M.J."/>
            <person name="Chevrette M.G."/>
            <person name="De Carvalho L.P.S."/>
            <person name="Shen B."/>
        </authorList>
    </citation>
    <scope>NUCLEOTIDE SEQUENCE [LARGE SCALE GENOMIC DNA]</scope>
    <source>
        <strain evidence="2 3">NPDC018013</strain>
    </source>
</reference>
<dbReference type="InterPro" id="IPR057170">
    <property type="entry name" value="DUF7848"/>
</dbReference>
<accession>A0ABW7RS59</accession>
<gene>
    <name evidence="2" type="ORF">ACH4GP_33040</name>
</gene>